<accession>A0A2T4IBM7</accession>
<organism evidence="3 4">
    <name type="scientific">Pseudothauera lacus</name>
    <dbReference type="NCBI Taxonomy" id="2136175"/>
    <lineage>
        <taxon>Bacteria</taxon>
        <taxon>Pseudomonadati</taxon>
        <taxon>Pseudomonadota</taxon>
        <taxon>Betaproteobacteria</taxon>
        <taxon>Rhodocyclales</taxon>
        <taxon>Zoogloeaceae</taxon>
        <taxon>Pseudothauera</taxon>
    </lineage>
</organism>
<name>A0A2T4IBM7_9RHOO</name>
<dbReference type="EMBL" id="PZKC01000017">
    <property type="protein sequence ID" value="PTD95179.1"/>
    <property type="molecule type" value="Genomic_DNA"/>
</dbReference>
<evidence type="ECO:0000313" key="3">
    <source>
        <dbReference type="EMBL" id="PTD95179.1"/>
    </source>
</evidence>
<evidence type="ECO:0000259" key="2">
    <source>
        <dbReference type="Pfam" id="PF06568"/>
    </source>
</evidence>
<keyword evidence="4" id="KW-1185">Reference proteome</keyword>
<protein>
    <recommendedName>
        <fullName evidence="2">YjiS-like domain-containing protein</fullName>
    </recommendedName>
</protein>
<gene>
    <name evidence="3" type="ORF">C8261_15875</name>
</gene>
<comment type="caution">
    <text evidence="3">The sequence shown here is derived from an EMBL/GenBank/DDBJ whole genome shotgun (WGS) entry which is preliminary data.</text>
</comment>
<dbReference type="InterPro" id="IPR009506">
    <property type="entry name" value="YjiS-like"/>
</dbReference>
<feature type="region of interest" description="Disordered" evidence="1">
    <location>
        <begin position="1"/>
        <end position="20"/>
    </location>
</feature>
<proteinExistence type="predicted"/>
<reference evidence="3 4" key="1">
    <citation type="submission" date="2018-03" db="EMBL/GenBank/DDBJ databases">
        <authorList>
            <person name="Keele B.F."/>
        </authorList>
    </citation>
    <scope>NUCLEOTIDE SEQUENCE [LARGE SCALE GENOMIC DNA]</scope>
    <source>
        <strain evidence="3 4">D20</strain>
    </source>
</reference>
<evidence type="ECO:0000313" key="4">
    <source>
        <dbReference type="Proteomes" id="UP000241193"/>
    </source>
</evidence>
<dbReference type="Proteomes" id="UP000241193">
    <property type="component" value="Unassembled WGS sequence"/>
</dbReference>
<sequence length="75" mass="8567">MDHSLRLAARPRPARSSAAAAAPGLLRRIAATLATWQARHRQRRELRELDDRLLRDTGISRAAAEAEARKPFWRR</sequence>
<dbReference type="AlphaFoldDB" id="A0A2T4IBM7"/>
<dbReference type="Pfam" id="PF06568">
    <property type="entry name" value="YjiS-like"/>
    <property type="match status" value="1"/>
</dbReference>
<feature type="domain" description="YjiS-like" evidence="2">
    <location>
        <begin position="29"/>
        <end position="64"/>
    </location>
</feature>
<evidence type="ECO:0000256" key="1">
    <source>
        <dbReference type="SAM" id="MobiDB-lite"/>
    </source>
</evidence>
<reference evidence="3 4" key="2">
    <citation type="submission" date="2018-04" db="EMBL/GenBank/DDBJ databases">
        <title>Thauera lacus sp. nov., isolated from an saline lake in Inner Mongolia, China.</title>
        <authorList>
            <person name="Liang Q.-Y."/>
        </authorList>
    </citation>
    <scope>NUCLEOTIDE SEQUENCE [LARGE SCALE GENOMIC DNA]</scope>
    <source>
        <strain evidence="3 4">D20</strain>
    </source>
</reference>
<dbReference type="RefSeq" id="WP_107494710.1">
    <property type="nucleotide sequence ID" value="NZ_PZKC01000017.1"/>
</dbReference>